<organism evidence="5 6">
    <name type="scientific">Orchesella dallaii</name>
    <dbReference type="NCBI Taxonomy" id="48710"/>
    <lineage>
        <taxon>Eukaryota</taxon>
        <taxon>Metazoa</taxon>
        <taxon>Ecdysozoa</taxon>
        <taxon>Arthropoda</taxon>
        <taxon>Hexapoda</taxon>
        <taxon>Collembola</taxon>
        <taxon>Entomobryomorpha</taxon>
        <taxon>Entomobryoidea</taxon>
        <taxon>Orchesellidae</taxon>
        <taxon>Orchesellinae</taxon>
        <taxon>Orchesella</taxon>
    </lineage>
</organism>
<dbReference type="InterPro" id="IPR000269">
    <property type="entry name" value="Cu_amine_oxidase"/>
</dbReference>
<dbReference type="InterPro" id="IPR036460">
    <property type="entry name" value="Cu_amine_oxidase_C_sf"/>
</dbReference>
<comment type="caution">
    <text evidence="5">The sequence shown here is derived from an EMBL/GenBank/DDBJ whole genome shotgun (WGS) entry which is preliminary data.</text>
</comment>
<comment type="cofactor">
    <cofactor evidence="3">
        <name>Cu cation</name>
        <dbReference type="ChEBI" id="CHEBI:23378"/>
    </cofactor>
    <text evidence="3">Contains 1 topaquinone per subunit.</text>
</comment>
<gene>
    <name evidence="5" type="ORF">ODALV1_LOCUS352</name>
</gene>
<keyword evidence="6" id="KW-1185">Reference proteome</keyword>
<dbReference type="Gene3D" id="2.70.98.20">
    <property type="entry name" value="Copper amine oxidase, catalytic domain"/>
    <property type="match status" value="1"/>
</dbReference>
<keyword evidence="3" id="KW-0479">Metal-binding</keyword>
<evidence type="ECO:0000256" key="1">
    <source>
        <dbReference type="ARBA" id="ARBA00001935"/>
    </source>
</evidence>
<accession>A0ABP1PIF4</accession>
<keyword evidence="3" id="KW-0186">Copper</keyword>
<sequence>MGQLLLGFTANTLEVQQDCVGQVHFFDAVLHNQKGEAKNVKRVVCVHEEDAGILWKHTAARNPSLTRSQRLVLTMIATVGNYDYIFNWMFYQDGKIEFNVKLTRILSVHLLAANATPAGHGTIVSPRINAPFHQHFFSLRLDAEIDGNENTVEVLDVVPVPDETGTRENPYGQGFTSIRIPLKTAGSAKSNICTETSYSWLFSNQNSIHPCTNEPVGWKLIPWTSPQILLKTDSPIHPQAAWMDYNTWVTPYQKNQLFSGEFYLNNSGLSEGVARNASANIENTDVVIWHNFGLSHIPRVEDWPVMPVE</sequence>
<dbReference type="Proteomes" id="UP001642540">
    <property type="component" value="Unassembled WGS sequence"/>
</dbReference>
<comment type="subunit">
    <text evidence="2">Homodimer.</text>
</comment>
<dbReference type="PANTHER" id="PTHR10638">
    <property type="entry name" value="COPPER AMINE OXIDASE"/>
    <property type="match status" value="1"/>
</dbReference>
<comment type="cofactor">
    <cofactor evidence="1">
        <name>Cu cation</name>
        <dbReference type="ChEBI" id="CHEBI:23378"/>
    </cofactor>
</comment>
<feature type="domain" description="Copper amine oxidase catalytic" evidence="4">
    <location>
        <begin position="2"/>
        <end position="309"/>
    </location>
</feature>
<evidence type="ECO:0000259" key="4">
    <source>
        <dbReference type="Pfam" id="PF01179"/>
    </source>
</evidence>
<dbReference type="Pfam" id="PF01179">
    <property type="entry name" value="Cu_amine_oxid"/>
    <property type="match status" value="1"/>
</dbReference>
<proteinExistence type="inferred from homology"/>
<evidence type="ECO:0000256" key="3">
    <source>
        <dbReference type="RuleBase" id="RU000672"/>
    </source>
</evidence>
<name>A0ABP1PIF4_9HEXA</name>
<comment type="similarity">
    <text evidence="3">Belongs to the copper/topaquinone oxidase family.</text>
</comment>
<evidence type="ECO:0000313" key="6">
    <source>
        <dbReference type="Proteomes" id="UP001642540"/>
    </source>
</evidence>
<dbReference type="EMBL" id="CAXLJM020000001">
    <property type="protein sequence ID" value="CAL8068573.1"/>
    <property type="molecule type" value="Genomic_DNA"/>
</dbReference>
<evidence type="ECO:0000256" key="2">
    <source>
        <dbReference type="ARBA" id="ARBA00011738"/>
    </source>
</evidence>
<comment type="PTM">
    <text evidence="3">Topaquinone (TPQ) is generated by copper-dependent autoxidation of a specific tyrosyl residue.</text>
</comment>
<protein>
    <recommendedName>
        <fullName evidence="3">Amine oxidase</fullName>
        <ecNumber evidence="3">1.4.3.-</ecNumber>
    </recommendedName>
</protein>
<dbReference type="InterPro" id="IPR049948">
    <property type="entry name" value="Cu_Am_ox_TPQ-bd"/>
</dbReference>
<evidence type="ECO:0000313" key="5">
    <source>
        <dbReference type="EMBL" id="CAL8068573.1"/>
    </source>
</evidence>
<keyword evidence="3" id="KW-0560">Oxidoreductase</keyword>
<reference evidence="5 6" key="1">
    <citation type="submission" date="2024-08" db="EMBL/GenBank/DDBJ databases">
        <authorList>
            <person name="Cucini C."/>
            <person name="Frati F."/>
        </authorList>
    </citation>
    <scope>NUCLEOTIDE SEQUENCE [LARGE SCALE GENOMIC DNA]</scope>
</reference>
<dbReference type="PROSITE" id="PS01164">
    <property type="entry name" value="COPPER_AMINE_OXID_1"/>
    <property type="match status" value="1"/>
</dbReference>
<dbReference type="SUPFAM" id="SSF49998">
    <property type="entry name" value="Amine oxidase catalytic domain"/>
    <property type="match status" value="1"/>
</dbReference>
<dbReference type="EC" id="1.4.3.-" evidence="3"/>
<dbReference type="PANTHER" id="PTHR10638:SF86">
    <property type="entry name" value="COPPER AMINE OXIDASE 1-RELATED"/>
    <property type="match status" value="1"/>
</dbReference>
<dbReference type="InterPro" id="IPR015798">
    <property type="entry name" value="Cu_amine_oxidase_C"/>
</dbReference>
<keyword evidence="3" id="KW-0801">TPQ</keyword>